<gene>
    <name evidence="1" type="ORF">CTA1_7002</name>
</gene>
<name>A0A4V6Y9H3_9PEZI</name>
<sequence>MQHRNRHHAWLLHVRGFCLLLVGFGLLRGSFGRLGRLGLLHPGKPAQLLDGVACRDLGSAPRTTLRSSLYSKNMKSGIAVTLCQRATSWAGSTLTLTQARELGRPWVLERDS</sequence>
<keyword evidence="2" id="KW-1185">Reference proteome</keyword>
<dbReference type="Proteomes" id="UP000310108">
    <property type="component" value="Unassembled WGS sequence"/>
</dbReference>
<dbReference type="EMBL" id="PJEX01000111">
    <property type="protein sequence ID" value="TKW55106.1"/>
    <property type="molecule type" value="Genomic_DNA"/>
</dbReference>
<protein>
    <submittedName>
        <fullName evidence="1">Uncharacterized protein</fullName>
    </submittedName>
</protein>
<evidence type="ECO:0000313" key="1">
    <source>
        <dbReference type="EMBL" id="TKW55106.1"/>
    </source>
</evidence>
<organism evidence="1 2">
    <name type="scientific">Colletotrichum tanaceti</name>
    <dbReference type="NCBI Taxonomy" id="1306861"/>
    <lineage>
        <taxon>Eukaryota</taxon>
        <taxon>Fungi</taxon>
        <taxon>Dikarya</taxon>
        <taxon>Ascomycota</taxon>
        <taxon>Pezizomycotina</taxon>
        <taxon>Sordariomycetes</taxon>
        <taxon>Hypocreomycetidae</taxon>
        <taxon>Glomerellales</taxon>
        <taxon>Glomerellaceae</taxon>
        <taxon>Colletotrichum</taxon>
        <taxon>Colletotrichum destructivum species complex</taxon>
    </lineage>
</organism>
<evidence type="ECO:0000313" key="2">
    <source>
        <dbReference type="Proteomes" id="UP000310108"/>
    </source>
</evidence>
<accession>A0A4V6Y9H3</accession>
<proteinExistence type="predicted"/>
<comment type="caution">
    <text evidence="1">The sequence shown here is derived from an EMBL/GenBank/DDBJ whole genome shotgun (WGS) entry which is preliminary data.</text>
</comment>
<dbReference type="AlphaFoldDB" id="A0A4V6Y9H3"/>
<reference evidence="1 2" key="1">
    <citation type="journal article" date="2019" name="PLoS ONE">
        <title>Comparative genome analysis indicates high evolutionary potential of pathogenicity genes in Colletotrichum tanaceti.</title>
        <authorList>
            <person name="Lelwala R.V."/>
            <person name="Korhonen P.K."/>
            <person name="Young N.D."/>
            <person name="Scott J.B."/>
            <person name="Ades P.A."/>
            <person name="Gasser R.B."/>
            <person name="Taylor P.W.J."/>
        </authorList>
    </citation>
    <scope>NUCLEOTIDE SEQUENCE [LARGE SCALE GENOMIC DNA]</scope>
    <source>
        <strain evidence="1">BRIP57314</strain>
    </source>
</reference>